<organism evidence="1 2">
    <name type="scientific">Halobaculum lipolyticum</name>
    <dbReference type="NCBI Taxonomy" id="3032001"/>
    <lineage>
        <taxon>Archaea</taxon>
        <taxon>Methanobacteriati</taxon>
        <taxon>Methanobacteriota</taxon>
        <taxon>Stenosarchaea group</taxon>
        <taxon>Halobacteria</taxon>
        <taxon>Halobacteriales</taxon>
        <taxon>Haloferacaceae</taxon>
        <taxon>Halobaculum</taxon>
    </lineage>
</organism>
<gene>
    <name evidence="1" type="ORF">ACFQL9_03335</name>
</gene>
<accession>A0ABD5W5X2</accession>
<dbReference type="SUPFAM" id="SSF48371">
    <property type="entry name" value="ARM repeat"/>
    <property type="match status" value="1"/>
</dbReference>
<dbReference type="EMBL" id="JBHTAH010000002">
    <property type="protein sequence ID" value="MFC7068662.1"/>
    <property type="molecule type" value="Genomic_DNA"/>
</dbReference>
<keyword evidence="2" id="KW-1185">Reference proteome</keyword>
<comment type="caution">
    <text evidence="1">The sequence shown here is derived from an EMBL/GenBank/DDBJ whole genome shotgun (WGS) entry which is preliminary data.</text>
</comment>
<dbReference type="SMART" id="SM00567">
    <property type="entry name" value="EZ_HEAT"/>
    <property type="match status" value="2"/>
</dbReference>
<dbReference type="GeneID" id="81126820"/>
<dbReference type="Proteomes" id="UP001596461">
    <property type="component" value="Unassembled WGS sequence"/>
</dbReference>
<dbReference type="InterPro" id="IPR004155">
    <property type="entry name" value="PBS_lyase_HEAT"/>
</dbReference>
<dbReference type="InterPro" id="IPR016024">
    <property type="entry name" value="ARM-type_fold"/>
</dbReference>
<evidence type="ECO:0000313" key="1">
    <source>
        <dbReference type="EMBL" id="MFC7068662.1"/>
    </source>
</evidence>
<dbReference type="RefSeq" id="WP_284033531.1">
    <property type="nucleotide sequence ID" value="NZ_CP126155.1"/>
</dbReference>
<sequence>MNSDSSEPLEGVDPDAVAPGAVDAAELRAGLAADSPLVRQRAVAVCDALADADPAAVAPVLDAVATAVADGNSAIALRAIAVFDTVAGHDPGALEGYLDPLVDRADDDIVDVQLTAATALAKVVVARPDLVAPSLDRLIGGVRATAIDDTPEGFGEYVRDEATRQTLREHQQGERDRRTSARRTLINVVVAVLESEAAAAVDRVDDLAGLLNDDDPAVAGGAVDGIGEIAAVDPAAVRPVRDRLIACLDHEHTVVRARAVRALGHLGDDEAVPALRRTADGDDNEDVREVAAETAAFLAGGE</sequence>
<reference evidence="1 2" key="1">
    <citation type="journal article" date="2019" name="Int. J. Syst. Evol. Microbiol.">
        <title>The Global Catalogue of Microorganisms (GCM) 10K type strain sequencing project: providing services to taxonomists for standard genome sequencing and annotation.</title>
        <authorList>
            <consortium name="The Broad Institute Genomics Platform"/>
            <consortium name="The Broad Institute Genome Sequencing Center for Infectious Disease"/>
            <person name="Wu L."/>
            <person name="Ma J."/>
        </authorList>
    </citation>
    <scope>NUCLEOTIDE SEQUENCE [LARGE SCALE GENOMIC DNA]</scope>
    <source>
        <strain evidence="1 2">DT31</strain>
    </source>
</reference>
<proteinExistence type="predicted"/>
<dbReference type="AlphaFoldDB" id="A0ABD5W5X2"/>
<dbReference type="Gene3D" id="1.25.10.10">
    <property type="entry name" value="Leucine-rich Repeat Variant"/>
    <property type="match status" value="2"/>
</dbReference>
<name>A0ABD5W5X2_9EURY</name>
<dbReference type="InterPro" id="IPR011989">
    <property type="entry name" value="ARM-like"/>
</dbReference>
<evidence type="ECO:0000313" key="2">
    <source>
        <dbReference type="Proteomes" id="UP001596461"/>
    </source>
</evidence>
<protein>
    <submittedName>
        <fullName evidence="1">HEAT repeat domain-containing protein</fullName>
    </submittedName>
</protein>
<dbReference type="Pfam" id="PF13646">
    <property type="entry name" value="HEAT_2"/>
    <property type="match status" value="1"/>
</dbReference>